<keyword evidence="10" id="KW-0472">Membrane</keyword>
<evidence type="ECO:0000256" key="8">
    <source>
        <dbReference type="ARBA" id="ARBA00031934"/>
    </source>
</evidence>
<feature type="chain" id="PRO_5022822926" description="Palmitoyl-protein thioesterase 1" evidence="11">
    <location>
        <begin position="24"/>
        <end position="397"/>
    </location>
</feature>
<evidence type="ECO:0000256" key="11">
    <source>
        <dbReference type="SAM" id="SignalP"/>
    </source>
</evidence>
<keyword evidence="13" id="KW-1185">Reference proteome</keyword>
<protein>
    <recommendedName>
        <fullName evidence="3">Palmitoyl-protein thioesterase 1</fullName>
        <ecNumber evidence="2">3.1.2.22</ecNumber>
    </recommendedName>
    <alternativeName>
        <fullName evidence="8">Palmitoyl-protein hydrolase 1</fullName>
    </alternativeName>
</protein>
<comment type="similarity">
    <text evidence="1">Belongs to the palmitoyl-protein thioesterase family.</text>
</comment>
<sequence length="397" mass="43448">MKPLAFVALLALGIACLASSTAAIPLSLTPKPHPLVIWHGLGDSAHSQGIDELISQLKEAFPGLFVHSVNLGGDSDADDRKQGFFGHVNDQIQVACDQLAAIPELQDGFDAIGFSQGGQFLRAYVQRCNTPRVRNLVTFGSQHMGIADLPACQPTDLLCRLASTALRGGIYTDYAQSHLVSAQYYRNPTDPSAFANYLAKNDFILDINNEGPSVNRTYARNLAKLDNFVMLMFDKDVTVEPKQSSWFASYPIRNASDPEEGNGHHGGDDEPTPLRQSVIYTEDRIGLKQLDKRGGLVMELCHGVHMQIDPACQLKVFGKYVGTPQLAFVPDAARHTWARVLYTFGGLRSEEFGGMLATSLAVSLSMWLLLRGIVSLVALPAKIVQRRKEGEGRIRLL</sequence>
<dbReference type="Gene3D" id="3.40.50.1820">
    <property type="entry name" value="alpha/beta hydrolase"/>
    <property type="match status" value="1"/>
</dbReference>
<dbReference type="InterPro" id="IPR002472">
    <property type="entry name" value="Palm_thioest"/>
</dbReference>
<name>A0A5C3EY90_9BASI</name>
<dbReference type="GO" id="GO:0008474">
    <property type="term" value="F:palmitoyl-(protein) hydrolase activity"/>
    <property type="evidence" value="ECO:0007669"/>
    <property type="project" value="UniProtKB-EC"/>
</dbReference>
<keyword evidence="6" id="KW-1015">Disulfide bond</keyword>
<dbReference type="Pfam" id="PF02089">
    <property type="entry name" value="Palm_thioest"/>
    <property type="match status" value="1"/>
</dbReference>
<keyword evidence="4 11" id="KW-0732">Signal</keyword>
<dbReference type="PANTHER" id="PTHR11247">
    <property type="entry name" value="PALMITOYL-PROTEIN THIOESTERASE/DOLICHYLDIPHOSPHATASE 1"/>
    <property type="match status" value="1"/>
</dbReference>
<dbReference type="OrthoDB" id="10263094at2759"/>
<dbReference type="InterPro" id="IPR029058">
    <property type="entry name" value="AB_hydrolase_fold"/>
</dbReference>
<evidence type="ECO:0000256" key="5">
    <source>
        <dbReference type="ARBA" id="ARBA00022801"/>
    </source>
</evidence>
<dbReference type="PRINTS" id="PR00414">
    <property type="entry name" value="PPTHIESTRASE"/>
</dbReference>
<dbReference type="FunFam" id="3.40.50.1820:FF:000107">
    <property type="entry name" value="Palmitoyl-protein thioesterase 1"/>
    <property type="match status" value="1"/>
</dbReference>
<dbReference type="PROSITE" id="PS51257">
    <property type="entry name" value="PROKAR_LIPOPROTEIN"/>
    <property type="match status" value="1"/>
</dbReference>
<dbReference type="EC" id="3.1.2.22" evidence="2"/>
<keyword evidence="10" id="KW-1133">Transmembrane helix</keyword>
<dbReference type="PANTHER" id="PTHR11247:SF8">
    <property type="entry name" value="PALMITOYL-PROTEIN THIOESTERASE 1"/>
    <property type="match status" value="1"/>
</dbReference>
<accession>A0A5C3EY90</accession>
<gene>
    <name evidence="12" type="ORF">PSFLO_02206</name>
</gene>
<feature type="signal peptide" evidence="11">
    <location>
        <begin position="1"/>
        <end position="23"/>
    </location>
</feature>
<keyword evidence="10" id="KW-0812">Transmembrane</keyword>
<evidence type="ECO:0000313" key="13">
    <source>
        <dbReference type="Proteomes" id="UP000323386"/>
    </source>
</evidence>
<evidence type="ECO:0000256" key="6">
    <source>
        <dbReference type="ARBA" id="ARBA00023157"/>
    </source>
</evidence>
<dbReference type="Proteomes" id="UP000323386">
    <property type="component" value="Unassembled WGS sequence"/>
</dbReference>
<evidence type="ECO:0000256" key="3">
    <source>
        <dbReference type="ARBA" id="ARBA00014212"/>
    </source>
</evidence>
<evidence type="ECO:0000256" key="2">
    <source>
        <dbReference type="ARBA" id="ARBA00012423"/>
    </source>
</evidence>
<proteinExistence type="inferred from homology"/>
<evidence type="ECO:0000256" key="7">
    <source>
        <dbReference type="ARBA" id="ARBA00023180"/>
    </source>
</evidence>
<feature type="transmembrane region" description="Helical" evidence="10">
    <location>
        <begin position="352"/>
        <end position="379"/>
    </location>
</feature>
<evidence type="ECO:0000256" key="4">
    <source>
        <dbReference type="ARBA" id="ARBA00022729"/>
    </source>
</evidence>
<keyword evidence="7" id="KW-0325">Glycoprotein</keyword>
<dbReference type="EMBL" id="OOIP01000005">
    <property type="protein sequence ID" value="SPO36735.1"/>
    <property type="molecule type" value="Genomic_DNA"/>
</dbReference>
<evidence type="ECO:0000313" key="12">
    <source>
        <dbReference type="EMBL" id="SPO36735.1"/>
    </source>
</evidence>
<reference evidence="12 13" key="1">
    <citation type="submission" date="2018-03" db="EMBL/GenBank/DDBJ databases">
        <authorList>
            <person name="Guldener U."/>
        </authorList>
    </citation>
    <scope>NUCLEOTIDE SEQUENCE [LARGE SCALE GENOMIC DNA]</scope>
    <source>
        <strain evidence="12 13">DAOM196992</strain>
    </source>
</reference>
<feature type="region of interest" description="Disordered" evidence="9">
    <location>
        <begin position="254"/>
        <end position="274"/>
    </location>
</feature>
<evidence type="ECO:0000256" key="10">
    <source>
        <dbReference type="SAM" id="Phobius"/>
    </source>
</evidence>
<dbReference type="AlphaFoldDB" id="A0A5C3EY90"/>
<dbReference type="SUPFAM" id="SSF53474">
    <property type="entry name" value="alpha/beta-Hydrolases"/>
    <property type="match status" value="1"/>
</dbReference>
<keyword evidence="5" id="KW-0378">Hydrolase</keyword>
<evidence type="ECO:0000256" key="9">
    <source>
        <dbReference type="SAM" id="MobiDB-lite"/>
    </source>
</evidence>
<evidence type="ECO:0000256" key="1">
    <source>
        <dbReference type="ARBA" id="ARBA00010758"/>
    </source>
</evidence>
<organism evidence="12 13">
    <name type="scientific">Pseudozyma flocculosa</name>
    <dbReference type="NCBI Taxonomy" id="84751"/>
    <lineage>
        <taxon>Eukaryota</taxon>
        <taxon>Fungi</taxon>
        <taxon>Dikarya</taxon>
        <taxon>Basidiomycota</taxon>
        <taxon>Ustilaginomycotina</taxon>
        <taxon>Ustilaginomycetes</taxon>
        <taxon>Ustilaginales</taxon>
        <taxon>Ustilaginaceae</taxon>
        <taxon>Pseudozyma</taxon>
    </lineage>
</organism>